<accession>A0ABS4TJZ6</accession>
<dbReference type="Proteomes" id="UP001519332">
    <property type="component" value="Unassembled WGS sequence"/>
</dbReference>
<organism evidence="2 3">
    <name type="scientific">Kibdelosporangium banguiense</name>
    <dbReference type="NCBI Taxonomy" id="1365924"/>
    <lineage>
        <taxon>Bacteria</taxon>
        <taxon>Bacillati</taxon>
        <taxon>Actinomycetota</taxon>
        <taxon>Actinomycetes</taxon>
        <taxon>Pseudonocardiales</taxon>
        <taxon>Pseudonocardiaceae</taxon>
        <taxon>Kibdelosporangium</taxon>
    </lineage>
</organism>
<comment type="caution">
    <text evidence="2">The sequence shown here is derived from an EMBL/GenBank/DDBJ whole genome shotgun (WGS) entry which is preliminary data.</text>
</comment>
<keyword evidence="3" id="KW-1185">Reference proteome</keyword>
<dbReference type="InterPro" id="IPR028259">
    <property type="entry name" value="AP2-like_int_N"/>
</dbReference>
<dbReference type="RefSeq" id="WP_209642020.1">
    <property type="nucleotide sequence ID" value="NZ_JAGINW010000001.1"/>
</dbReference>
<evidence type="ECO:0000313" key="2">
    <source>
        <dbReference type="EMBL" id="MBP2324733.1"/>
    </source>
</evidence>
<gene>
    <name evidence="2" type="ORF">JOF56_005118</name>
</gene>
<dbReference type="EMBL" id="JAGINW010000001">
    <property type="protein sequence ID" value="MBP2324733.1"/>
    <property type="molecule type" value="Genomic_DNA"/>
</dbReference>
<protein>
    <recommendedName>
        <fullName evidence="1">AP2-like integrase N-terminal domain-containing protein</fullName>
    </recommendedName>
</protein>
<reference evidence="2 3" key="1">
    <citation type="submission" date="2021-03" db="EMBL/GenBank/DDBJ databases">
        <title>Sequencing the genomes of 1000 actinobacteria strains.</title>
        <authorList>
            <person name="Klenk H.-P."/>
        </authorList>
    </citation>
    <scope>NUCLEOTIDE SEQUENCE [LARGE SCALE GENOMIC DNA]</scope>
    <source>
        <strain evidence="2 3">DSM 46670</strain>
    </source>
</reference>
<dbReference type="Pfam" id="PF14657">
    <property type="entry name" value="Arm-DNA-bind_4"/>
    <property type="match status" value="1"/>
</dbReference>
<proteinExistence type="predicted"/>
<evidence type="ECO:0000259" key="1">
    <source>
        <dbReference type="Pfam" id="PF14657"/>
    </source>
</evidence>
<evidence type="ECO:0000313" key="3">
    <source>
        <dbReference type="Proteomes" id="UP001519332"/>
    </source>
</evidence>
<sequence>MRDGSTRYRFVIDIGRDPVTKRRKQLTKAYDIEKEARAEYAKIKHQFDEGTFVLPGKMTVSLFHPAVTS</sequence>
<name>A0ABS4TJZ6_9PSEU</name>
<feature type="domain" description="AP2-like integrase N-terminal" evidence="1">
    <location>
        <begin position="7"/>
        <end position="52"/>
    </location>
</feature>